<dbReference type="EMBL" id="CP071060">
    <property type="protein sequence ID" value="QSI77594.1"/>
    <property type="molecule type" value="Genomic_DNA"/>
</dbReference>
<dbReference type="InterPro" id="IPR051531">
    <property type="entry name" value="N-acetyltransferase"/>
</dbReference>
<accession>A0ABX7M861</accession>
<keyword evidence="3" id="KW-1185">Reference proteome</keyword>
<reference evidence="2 3" key="1">
    <citation type="submission" date="2021-02" db="EMBL/GenBank/DDBJ databases">
        <title>Niveibacterium changnyeongensis HC41.</title>
        <authorList>
            <person name="Kang M."/>
        </authorList>
    </citation>
    <scope>NUCLEOTIDE SEQUENCE [LARGE SCALE GENOMIC DNA]</scope>
    <source>
        <strain evidence="2 3">HC41</strain>
    </source>
</reference>
<dbReference type="InterPro" id="IPR000182">
    <property type="entry name" value="GNAT_dom"/>
</dbReference>
<evidence type="ECO:0000313" key="3">
    <source>
        <dbReference type="Proteomes" id="UP000663570"/>
    </source>
</evidence>
<dbReference type="Pfam" id="PF13302">
    <property type="entry name" value="Acetyltransf_3"/>
    <property type="match status" value="1"/>
</dbReference>
<dbReference type="SUPFAM" id="SSF55729">
    <property type="entry name" value="Acyl-CoA N-acyltransferases (Nat)"/>
    <property type="match status" value="1"/>
</dbReference>
<proteinExistence type="predicted"/>
<dbReference type="Gene3D" id="3.40.630.30">
    <property type="match status" value="1"/>
</dbReference>
<feature type="domain" description="N-acetyltransferase" evidence="1">
    <location>
        <begin position="31"/>
        <end position="173"/>
    </location>
</feature>
<evidence type="ECO:0000259" key="1">
    <source>
        <dbReference type="PROSITE" id="PS51186"/>
    </source>
</evidence>
<dbReference type="InterPro" id="IPR016181">
    <property type="entry name" value="Acyl_CoA_acyltransferase"/>
</dbReference>
<organism evidence="2 3">
    <name type="scientific">Niveibacterium microcysteis</name>
    <dbReference type="NCBI Taxonomy" id="2811415"/>
    <lineage>
        <taxon>Bacteria</taxon>
        <taxon>Pseudomonadati</taxon>
        <taxon>Pseudomonadota</taxon>
        <taxon>Betaproteobacteria</taxon>
        <taxon>Rhodocyclales</taxon>
        <taxon>Rhodocyclaceae</taxon>
        <taxon>Niveibacterium</taxon>
    </lineage>
</organism>
<name>A0ABX7M861_9RHOO</name>
<evidence type="ECO:0000313" key="2">
    <source>
        <dbReference type="EMBL" id="QSI77594.1"/>
    </source>
</evidence>
<gene>
    <name evidence="2" type="ORF">JY500_02755</name>
</gene>
<dbReference type="Proteomes" id="UP000663570">
    <property type="component" value="Chromosome"/>
</dbReference>
<sequence length="178" mass="19401">MPVTPDTILLEPLATHHAEAFWPHAQSDALYAFVPIEQPGSQQELAAWFARLAAGAPAHLNEEWLNWAVRLPEDGAVAGIVQATVMPDGEAELAYLIAPAFWGHGIGRVAVRRMIEWLWHERAVAVLRAVADTRNLRSQALLDALGFVLAGEVASSIRGVPSTDRVYAAQARSVLRRA</sequence>
<dbReference type="PANTHER" id="PTHR43792">
    <property type="entry name" value="GNAT FAMILY, PUTATIVE (AFU_ORTHOLOGUE AFUA_3G00765)-RELATED-RELATED"/>
    <property type="match status" value="1"/>
</dbReference>
<dbReference type="RefSeq" id="WP_206255005.1">
    <property type="nucleotide sequence ID" value="NZ_CP071060.1"/>
</dbReference>
<protein>
    <submittedName>
        <fullName evidence="2">GNAT family N-acetyltransferase</fullName>
    </submittedName>
</protein>
<dbReference type="PROSITE" id="PS51186">
    <property type="entry name" value="GNAT"/>
    <property type="match status" value="1"/>
</dbReference>